<proteinExistence type="inferred from homology"/>
<feature type="domain" description="PDZ" evidence="12">
    <location>
        <begin position="324"/>
        <end position="392"/>
    </location>
</feature>
<feature type="domain" description="PDZ" evidence="12">
    <location>
        <begin position="223"/>
        <end position="298"/>
    </location>
</feature>
<evidence type="ECO:0000256" key="9">
    <source>
        <dbReference type="ARBA" id="ARBA00023049"/>
    </source>
</evidence>
<evidence type="ECO:0000256" key="10">
    <source>
        <dbReference type="ARBA" id="ARBA00023136"/>
    </source>
</evidence>
<evidence type="ECO:0000259" key="12">
    <source>
        <dbReference type="SMART" id="SM00228"/>
    </source>
</evidence>
<dbReference type="HOGENOM" id="CLU_025778_0_0_0"/>
<dbReference type="PANTHER" id="PTHR42837:SF2">
    <property type="entry name" value="MEMBRANE METALLOPROTEASE ARASP2, CHLOROPLASTIC-RELATED"/>
    <property type="match status" value="1"/>
</dbReference>
<dbReference type="eggNOG" id="COG0750">
    <property type="taxonomic scope" value="Bacteria"/>
</dbReference>
<feature type="domain" description="PDZ" evidence="12">
    <location>
        <begin position="426"/>
        <end position="486"/>
    </location>
</feature>
<dbReference type="Gene3D" id="2.30.42.10">
    <property type="match status" value="4"/>
</dbReference>
<accession>D5SUC3</accession>
<keyword evidence="10 11" id="KW-0472">Membrane</keyword>
<keyword evidence="9" id="KW-0482">Metalloprotease</keyword>
<sequence precursor="true">MESLDLILLLNPCLMALTLGSLQNILYVALGLGMVIFFHELGHFAVAKWCDVHVEQFSIGFGPAILAKRWGETVYALRAIPFGGYVQMLGQDDADPSQLTSEEIAADPRSFSSKPVWQRMAIISAGVIMNLITGLIFCAIAFAMGVESVPAIVGSVEPGHPAWVAGLERGDKIEKMGGRTIRSFEEVSISAALSTGPIDVEGRRRDDTPFKTVVVPDTSGNRPSIGVSFSSSLRLMKFLNGDPTVMPGTPAAAAEPPLQGLDLITHVDDVEVKSFQDLEDRLVSKGGETVTLTVRRPPVNAAGVPDLDAPGEEIKSRVGPGFFRTLGLSMDTGPVTAVRLGSPAQKAGFLAKDKIVKVGDRAIGTALNPLRLPDELSQMAGKEIEITVARQKDGGGNQEVVLKVTPESSPGWLDAPLRAGDALAIPAIGVAIQVVPVVLSVDPGSPAEAAGIKPGQRILKLALLPHPDEGSGPDAKTVEVDLGSDKEKNVNNWAFAFVQLQRYPLRKATLTIKEDSETRTIDLEPVADKEWPYPRRGFAMYPARTTQQAKSFSEAFKMGYANMEKSVLNIYMTLRSLFTGHLSVFELHGPLGIARAAYEISKLGISSLLIFLGFLSANLAVINFLPIPMLDGGHMVFLGYEAITRKKPNEKVQIAATYAGMAFVLGLMLFVICLDLFVHKF</sequence>
<dbReference type="Proteomes" id="UP000002220">
    <property type="component" value="Chromosome"/>
</dbReference>
<name>D5SUC3_PLAL2</name>
<reference evidence="13 14" key="1">
    <citation type="journal article" date="2010" name="Stand. Genomic Sci.">
        <title>Complete genome sequence of Planctomyces limnophilus type strain (Mu 290).</title>
        <authorList>
            <person name="Labutti K."/>
            <person name="Sikorski J."/>
            <person name="Schneider S."/>
            <person name="Nolan M."/>
            <person name="Lucas S."/>
            <person name="Glavina Del Rio T."/>
            <person name="Tice H."/>
            <person name="Cheng J.F."/>
            <person name="Goodwin L."/>
            <person name="Pitluck S."/>
            <person name="Liolios K."/>
            <person name="Ivanova N."/>
            <person name="Mavromatis K."/>
            <person name="Mikhailova N."/>
            <person name="Pati A."/>
            <person name="Chen A."/>
            <person name="Palaniappan K."/>
            <person name="Land M."/>
            <person name="Hauser L."/>
            <person name="Chang Y.J."/>
            <person name="Jeffries C.D."/>
            <person name="Tindall B.J."/>
            <person name="Rohde M."/>
            <person name="Goker M."/>
            <person name="Woyke T."/>
            <person name="Bristow J."/>
            <person name="Eisen J.A."/>
            <person name="Markowitz V."/>
            <person name="Hugenholtz P."/>
            <person name="Kyrpides N.C."/>
            <person name="Klenk H.P."/>
            <person name="Lapidus A."/>
        </authorList>
    </citation>
    <scope>NUCLEOTIDE SEQUENCE [LARGE SCALE GENOMIC DNA]</scope>
    <source>
        <strain evidence="14">ATCC 43296 / DSM 3776 / IFAM 1008 / 290</strain>
    </source>
</reference>
<evidence type="ECO:0000256" key="7">
    <source>
        <dbReference type="ARBA" id="ARBA00022833"/>
    </source>
</evidence>
<dbReference type="GO" id="GO:0016020">
    <property type="term" value="C:membrane"/>
    <property type="evidence" value="ECO:0007669"/>
    <property type="project" value="UniProtKB-SubCell"/>
</dbReference>
<feature type="transmembrane region" description="Helical" evidence="11">
    <location>
        <begin position="603"/>
        <end position="625"/>
    </location>
</feature>
<dbReference type="InterPro" id="IPR004387">
    <property type="entry name" value="Pept_M50_Zn"/>
</dbReference>
<keyword evidence="5 11" id="KW-0812">Transmembrane</keyword>
<evidence type="ECO:0000256" key="6">
    <source>
        <dbReference type="ARBA" id="ARBA00022801"/>
    </source>
</evidence>
<dbReference type="RefSeq" id="WP_013111607.1">
    <property type="nucleotide sequence ID" value="NC_014148.1"/>
</dbReference>
<feature type="domain" description="PDZ" evidence="12">
    <location>
        <begin position="133"/>
        <end position="206"/>
    </location>
</feature>
<evidence type="ECO:0000256" key="5">
    <source>
        <dbReference type="ARBA" id="ARBA00022692"/>
    </source>
</evidence>
<evidence type="ECO:0000256" key="3">
    <source>
        <dbReference type="ARBA" id="ARBA00007931"/>
    </source>
</evidence>
<evidence type="ECO:0000256" key="4">
    <source>
        <dbReference type="ARBA" id="ARBA00022670"/>
    </source>
</evidence>
<dbReference type="InterPro" id="IPR001478">
    <property type="entry name" value="PDZ"/>
</dbReference>
<dbReference type="EMBL" id="CP001744">
    <property type="protein sequence ID" value="ADG69176.1"/>
    <property type="molecule type" value="Genomic_DNA"/>
</dbReference>
<dbReference type="SUPFAM" id="SSF50156">
    <property type="entry name" value="PDZ domain-like"/>
    <property type="match status" value="4"/>
</dbReference>
<dbReference type="AlphaFoldDB" id="D5SUC3"/>
<evidence type="ECO:0000256" key="1">
    <source>
        <dbReference type="ARBA" id="ARBA00001947"/>
    </source>
</evidence>
<feature type="transmembrane region" description="Helical" evidence="11">
    <location>
        <begin position="6"/>
        <end position="38"/>
    </location>
</feature>
<dbReference type="GO" id="GO:0004222">
    <property type="term" value="F:metalloendopeptidase activity"/>
    <property type="evidence" value="ECO:0007669"/>
    <property type="project" value="InterPro"/>
</dbReference>
<comment type="cofactor">
    <cofactor evidence="1">
        <name>Zn(2+)</name>
        <dbReference type="ChEBI" id="CHEBI:29105"/>
    </cofactor>
</comment>
<evidence type="ECO:0000313" key="14">
    <source>
        <dbReference type="Proteomes" id="UP000002220"/>
    </source>
</evidence>
<dbReference type="InterPro" id="IPR036034">
    <property type="entry name" value="PDZ_sf"/>
</dbReference>
<dbReference type="eggNOG" id="COG0793">
    <property type="taxonomic scope" value="Bacteria"/>
</dbReference>
<dbReference type="SMART" id="SM00228">
    <property type="entry name" value="PDZ"/>
    <property type="match status" value="4"/>
</dbReference>
<evidence type="ECO:0000256" key="11">
    <source>
        <dbReference type="SAM" id="Phobius"/>
    </source>
</evidence>
<evidence type="ECO:0000256" key="8">
    <source>
        <dbReference type="ARBA" id="ARBA00022989"/>
    </source>
</evidence>
<dbReference type="PANTHER" id="PTHR42837">
    <property type="entry name" value="REGULATOR OF SIGMA-E PROTEASE RSEP"/>
    <property type="match status" value="1"/>
</dbReference>
<dbReference type="KEGG" id="plm:Plim_3363"/>
<comment type="subcellular location">
    <subcellularLocation>
        <location evidence="2">Membrane</location>
        <topology evidence="2">Multi-pass membrane protein</topology>
    </subcellularLocation>
</comment>
<evidence type="ECO:0000313" key="13">
    <source>
        <dbReference type="EMBL" id="ADG69176.1"/>
    </source>
</evidence>
<dbReference type="GO" id="GO:0006508">
    <property type="term" value="P:proteolysis"/>
    <property type="evidence" value="ECO:0007669"/>
    <property type="project" value="UniProtKB-KW"/>
</dbReference>
<organism evidence="13 14">
    <name type="scientific">Planctopirus limnophila (strain ATCC 43296 / DSM 3776 / IFAM 1008 / Mu 290)</name>
    <name type="common">Planctomyces limnophilus</name>
    <dbReference type="NCBI Taxonomy" id="521674"/>
    <lineage>
        <taxon>Bacteria</taxon>
        <taxon>Pseudomonadati</taxon>
        <taxon>Planctomycetota</taxon>
        <taxon>Planctomycetia</taxon>
        <taxon>Planctomycetales</taxon>
        <taxon>Planctomycetaceae</taxon>
        <taxon>Planctopirus</taxon>
    </lineage>
</organism>
<keyword evidence="6" id="KW-0378">Hydrolase</keyword>
<keyword evidence="8 11" id="KW-1133">Transmembrane helix</keyword>
<comment type="similarity">
    <text evidence="3">Belongs to the peptidase M50B family.</text>
</comment>
<dbReference type="InterPro" id="IPR008915">
    <property type="entry name" value="Peptidase_M50"/>
</dbReference>
<dbReference type="STRING" id="521674.Plim_3363"/>
<dbReference type="OrthoDB" id="9782003at2"/>
<dbReference type="CDD" id="cd06163">
    <property type="entry name" value="S2P-M50_PDZ_RseP-like"/>
    <property type="match status" value="1"/>
</dbReference>
<gene>
    <name evidence="13" type="ordered locus">Plim_3363</name>
</gene>
<keyword evidence="14" id="KW-1185">Reference proteome</keyword>
<keyword evidence="4" id="KW-0645">Protease</keyword>
<keyword evidence="7" id="KW-0862">Zinc</keyword>
<dbReference type="Pfam" id="PF02163">
    <property type="entry name" value="Peptidase_M50"/>
    <property type="match status" value="1"/>
</dbReference>
<protein>
    <submittedName>
        <fullName evidence="13">Peptidase M50</fullName>
    </submittedName>
</protein>
<evidence type="ECO:0000256" key="2">
    <source>
        <dbReference type="ARBA" id="ARBA00004141"/>
    </source>
</evidence>
<feature type="transmembrane region" description="Helical" evidence="11">
    <location>
        <begin position="655"/>
        <end position="678"/>
    </location>
</feature>
<feature type="transmembrane region" description="Helical" evidence="11">
    <location>
        <begin position="121"/>
        <end position="146"/>
    </location>
</feature>